<accession>A0A1N5TDG1</accession>
<evidence type="ECO:0000313" key="3">
    <source>
        <dbReference type="Proteomes" id="UP000185124"/>
    </source>
</evidence>
<dbReference type="AlphaFoldDB" id="A0A1N5TDG1"/>
<gene>
    <name evidence="2" type="ORF">SAMN04489832_0093</name>
</gene>
<reference evidence="3" key="1">
    <citation type="submission" date="2016-12" db="EMBL/GenBank/DDBJ databases">
        <authorList>
            <person name="Varghese N."/>
            <person name="Submissions S."/>
        </authorList>
    </citation>
    <scope>NUCLEOTIDE SEQUENCE [LARGE SCALE GENOMIC DNA]</scope>
    <source>
        <strain evidence="3">DSM 45599</strain>
    </source>
</reference>
<keyword evidence="3" id="KW-1185">Reference proteome</keyword>
<proteinExistence type="predicted"/>
<feature type="compositionally biased region" description="Low complexity" evidence="1">
    <location>
        <begin position="96"/>
        <end position="120"/>
    </location>
</feature>
<dbReference type="EMBL" id="FSQT01000001">
    <property type="protein sequence ID" value="SIM46115.1"/>
    <property type="molecule type" value="Genomic_DNA"/>
</dbReference>
<feature type="region of interest" description="Disordered" evidence="1">
    <location>
        <begin position="68"/>
        <end position="194"/>
    </location>
</feature>
<evidence type="ECO:0000256" key="1">
    <source>
        <dbReference type="SAM" id="MobiDB-lite"/>
    </source>
</evidence>
<dbReference type="Proteomes" id="UP000185124">
    <property type="component" value="Unassembled WGS sequence"/>
</dbReference>
<organism evidence="2 3">
    <name type="scientific">Micromonospora cremea</name>
    <dbReference type="NCBI Taxonomy" id="709881"/>
    <lineage>
        <taxon>Bacteria</taxon>
        <taxon>Bacillati</taxon>
        <taxon>Actinomycetota</taxon>
        <taxon>Actinomycetes</taxon>
        <taxon>Micromonosporales</taxon>
        <taxon>Micromonosporaceae</taxon>
        <taxon>Micromonospora</taxon>
    </lineage>
</organism>
<name>A0A1N5TDG1_9ACTN</name>
<evidence type="ECO:0000313" key="2">
    <source>
        <dbReference type="EMBL" id="SIM46115.1"/>
    </source>
</evidence>
<feature type="compositionally biased region" description="Low complexity" evidence="1">
    <location>
        <begin position="147"/>
        <end position="175"/>
    </location>
</feature>
<protein>
    <submittedName>
        <fullName evidence="2">Uncharacterized protein</fullName>
    </submittedName>
</protein>
<sequence length="241" mass="24279">MSSYTITIAADDPSRVTTTLKVEVSDTIARITELVVRAGQGDGLTAGQIPAVDLDLLLRAIAPAASGQQQIATPPIAASDEVPAAGGVSVDDGEPAAEPTAVQATAPTAAADEPATTNPEGAGAVDVVVPKQASPATKAREAKKAVRASGAGATRSRAGRGKTAAGAKATTNAGKAMKRSAEGGSSGGEGRVYRRSPADLEAVYQQAGSVAAVADHYDVPRHTAQGWIRTLRRRQAGPVPE</sequence>
<dbReference type="OrthoDB" id="4558074at2"/>